<dbReference type="AlphaFoldDB" id="A0A445MUS1"/>
<organism evidence="1">
    <name type="scientific">uncultured Desulfobacterium sp</name>
    <dbReference type="NCBI Taxonomy" id="201089"/>
    <lineage>
        <taxon>Bacteria</taxon>
        <taxon>Pseudomonadati</taxon>
        <taxon>Thermodesulfobacteriota</taxon>
        <taxon>Desulfobacteria</taxon>
        <taxon>Desulfobacterales</taxon>
        <taxon>Desulfobacteriaceae</taxon>
        <taxon>Desulfobacterium</taxon>
        <taxon>environmental samples</taxon>
    </lineage>
</organism>
<sequence length="437" mass="50885">MKRFCFVQLMLTMVLLFIFNSGFCLEDCFNYECMRQDLSDKYGWDELKIWEEKGKDSRTLEKRWPTWQLQLTTEEEKKKYGTTGLELMQKQYSASHSEGYSMRMFVYIDVVHEGGVRKIAGWRCDLNPMAPKEYLDPNFAEDKKDGEDWFMIQHWVHPADTRGTGILVKSPNNKAQENDTWVWFPSLRKERRLTPAGGGDALVGSDLTFAEAYLWRITDEKFQIIGETKFKSFLPVDYYEGLTLLDKYGPNTKQFGEFIKGTVSQSRDCWVVRAIPVKGGYADWYSTRIAIMDKEWGVAYSWDIFDSKQRMMKCYTTYWNRHSDYNGKPHLSPFAFGEAINFENWGFTVITALQSNWGIPVPEVWGSLMELKKSVPSIRIPYMEVLAPQQLAPLEQLYDPQTIEARKKIFPEGRITTFANPTEIVGWDKWVSSGESE</sequence>
<protein>
    <submittedName>
        <fullName evidence="1">Uncharacterized protein</fullName>
    </submittedName>
</protein>
<dbReference type="EMBL" id="OJIN01000084">
    <property type="protein sequence ID" value="SPD73247.1"/>
    <property type="molecule type" value="Genomic_DNA"/>
</dbReference>
<dbReference type="InterPro" id="IPR010752">
    <property type="entry name" value="DUF1329"/>
</dbReference>
<evidence type="ECO:0000313" key="1">
    <source>
        <dbReference type="EMBL" id="SPD73247.1"/>
    </source>
</evidence>
<name>A0A445MUS1_9BACT</name>
<gene>
    <name evidence="1" type="ORF">PITCH_A1740056</name>
</gene>
<reference evidence="1" key="1">
    <citation type="submission" date="2018-01" db="EMBL/GenBank/DDBJ databases">
        <authorList>
            <person name="Regsiter A."/>
            <person name="William W."/>
        </authorList>
    </citation>
    <scope>NUCLEOTIDE SEQUENCE</scope>
    <source>
        <strain evidence="1">TRIP AH-1</strain>
    </source>
</reference>
<dbReference type="Gene3D" id="2.50.20.10">
    <property type="entry name" value="Lipoprotein localisation LolA/LolB/LppX"/>
    <property type="match status" value="1"/>
</dbReference>
<proteinExistence type="predicted"/>
<accession>A0A445MUS1</accession>
<dbReference type="CDD" id="cd16329">
    <property type="entry name" value="LolA_like"/>
    <property type="match status" value="1"/>
</dbReference>
<dbReference type="Pfam" id="PF07044">
    <property type="entry name" value="DUF1329"/>
    <property type="match status" value="1"/>
</dbReference>